<dbReference type="GO" id="GO:0005524">
    <property type="term" value="F:ATP binding"/>
    <property type="evidence" value="ECO:0007669"/>
    <property type="project" value="InterPro"/>
</dbReference>
<evidence type="ECO:0000259" key="4">
    <source>
        <dbReference type="SMART" id="SM00863"/>
    </source>
</evidence>
<name>A0A9D2FZG1_9BACT</name>
<dbReference type="GO" id="GO:0004812">
    <property type="term" value="F:aminoacyl-tRNA ligase activity"/>
    <property type="evidence" value="ECO:0007669"/>
    <property type="project" value="InterPro"/>
</dbReference>
<dbReference type="InterPro" id="IPR018163">
    <property type="entry name" value="Thr/Ala-tRNA-synth_IIc_edit"/>
</dbReference>
<dbReference type="Proteomes" id="UP000824055">
    <property type="component" value="Unassembled WGS sequence"/>
</dbReference>
<evidence type="ECO:0000313" key="5">
    <source>
        <dbReference type="EMBL" id="HIZ69462.1"/>
    </source>
</evidence>
<dbReference type="GO" id="GO:0009313">
    <property type="term" value="P:oligosaccharide catabolic process"/>
    <property type="evidence" value="ECO:0007669"/>
    <property type="project" value="TreeGrafter"/>
</dbReference>
<dbReference type="PANTHER" id="PTHR10357">
    <property type="entry name" value="ALPHA-AMYLASE FAMILY MEMBER"/>
    <property type="match status" value="1"/>
</dbReference>
<dbReference type="Pfam" id="PF07973">
    <property type="entry name" value="tRNA_SAD"/>
    <property type="match status" value="1"/>
</dbReference>
<accession>A0A9D2FZG1</accession>
<dbReference type="InterPro" id="IPR017853">
    <property type="entry name" value="GH"/>
</dbReference>
<dbReference type="AlphaFoldDB" id="A0A9D2FZG1"/>
<organism evidence="5 6">
    <name type="scientific">Candidatus Prevotella avicola</name>
    <dbReference type="NCBI Taxonomy" id="2838738"/>
    <lineage>
        <taxon>Bacteria</taxon>
        <taxon>Pseudomonadati</taxon>
        <taxon>Bacteroidota</taxon>
        <taxon>Bacteroidia</taxon>
        <taxon>Bacteroidales</taxon>
        <taxon>Prevotellaceae</taxon>
        <taxon>Prevotella</taxon>
    </lineage>
</organism>
<comment type="caution">
    <text evidence="5">The sequence shown here is derived from an EMBL/GenBank/DDBJ whole genome shotgun (WGS) entry which is preliminary data.</text>
</comment>
<dbReference type="Gene3D" id="3.30.980.10">
    <property type="entry name" value="Threonyl-trna Synthetase, Chain A, domain 2"/>
    <property type="match status" value="1"/>
</dbReference>
<feature type="domain" description="Glycosyl hydrolase family 13 catalytic" evidence="3">
    <location>
        <begin position="8"/>
        <end position="419"/>
    </location>
</feature>
<gene>
    <name evidence="5" type="ORF">H9966_06245</name>
</gene>
<protein>
    <submittedName>
        <fullName evidence="5">Alpha-amylase</fullName>
    </submittedName>
</protein>
<dbReference type="Gene3D" id="3.20.20.80">
    <property type="entry name" value="Glycosidases"/>
    <property type="match status" value="2"/>
</dbReference>
<dbReference type="SMART" id="SM00642">
    <property type="entry name" value="Aamy"/>
    <property type="match status" value="1"/>
</dbReference>
<dbReference type="SUPFAM" id="SSF51011">
    <property type="entry name" value="Glycosyl hydrolase domain"/>
    <property type="match status" value="1"/>
</dbReference>
<reference evidence="5" key="1">
    <citation type="journal article" date="2021" name="PeerJ">
        <title>Extensive microbial diversity within the chicken gut microbiome revealed by metagenomics and culture.</title>
        <authorList>
            <person name="Gilroy R."/>
            <person name="Ravi A."/>
            <person name="Getino M."/>
            <person name="Pursley I."/>
            <person name="Horton D.L."/>
            <person name="Alikhan N.F."/>
            <person name="Baker D."/>
            <person name="Gharbi K."/>
            <person name="Hall N."/>
            <person name="Watson M."/>
            <person name="Adriaenssens E.M."/>
            <person name="Foster-Nyarko E."/>
            <person name="Jarju S."/>
            <person name="Secka A."/>
            <person name="Antonio M."/>
            <person name="Oren A."/>
            <person name="Chaudhuri R.R."/>
            <person name="La Ragione R."/>
            <person name="Hildebrand F."/>
            <person name="Pallen M.J."/>
        </authorList>
    </citation>
    <scope>NUCLEOTIDE SEQUENCE</scope>
    <source>
        <strain evidence="5">ChiHecec3B27-8219</strain>
    </source>
</reference>
<dbReference type="Pfam" id="PF00128">
    <property type="entry name" value="Alpha-amylase"/>
    <property type="match status" value="1"/>
</dbReference>
<dbReference type="SUPFAM" id="SSF55186">
    <property type="entry name" value="ThrRS/AlaRS common domain"/>
    <property type="match status" value="1"/>
</dbReference>
<evidence type="ECO:0000313" key="6">
    <source>
        <dbReference type="Proteomes" id="UP000824055"/>
    </source>
</evidence>
<proteinExistence type="predicted"/>
<dbReference type="PANTHER" id="PTHR10357:SF205">
    <property type="entry name" value="O-GLYCOSYL HYDROLASE FAMILY 13"/>
    <property type="match status" value="1"/>
</dbReference>
<dbReference type="CDD" id="cd11349">
    <property type="entry name" value="AmyAc_3"/>
    <property type="match status" value="1"/>
</dbReference>
<dbReference type="EMBL" id="DXBE01000047">
    <property type="protein sequence ID" value="HIZ69462.1"/>
    <property type="molecule type" value="Genomic_DNA"/>
</dbReference>
<dbReference type="Gene3D" id="2.60.40.1180">
    <property type="entry name" value="Golgi alpha-mannosidase II"/>
    <property type="match status" value="1"/>
</dbReference>
<dbReference type="GO" id="GO:0046872">
    <property type="term" value="F:metal ion binding"/>
    <property type="evidence" value="ECO:0007669"/>
    <property type="project" value="UniProtKB-KW"/>
</dbReference>
<keyword evidence="2" id="KW-0862">Zinc</keyword>
<evidence type="ECO:0000256" key="1">
    <source>
        <dbReference type="ARBA" id="ARBA00022723"/>
    </source>
</evidence>
<keyword evidence="1" id="KW-0479">Metal-binding</keyword>
<dbReference type="InterPro" id="IPR006047">
    <property type="entry name" value="GH13_cat_dom"/>
</dbReference>
<evidence type="ECO:0000259" key="3">
    <source>
        <dbReference type="SMART" id="SM00642"/>
    </source>
</evidence>
<dbReference type="GO" id="GO:0043039">
    <property type="term" value="P:tRNA aminoacylation"/>
    <property type="evidence" value="ECO:0007669"/>
    <property type="project" value="InterPro"/>
</dbReference>
<dbReference type="InterPro" id="IPR012947">
    <property type="entry name" value="tRNA_SAD"/>
</dbReference>
<dbReference type="GO" id="GO:0004556">
    <property type="term" value="F:alpha-amylase activity"/>
    <property type="evidence" value="ECO:0007669"/>
    <property type="project" value="TreeGrafter"/>
</dbReference>
<dbReference type="SMART" id="SM00863">
    <property type="entry name" value="tRNA_SAD"/>
    <property type="match status" value="1"/>
</dbReference>
<sequence length="710" mass="81833">MAKAIIYQVFTRLFGNRCATRCPNGTLGDNGSGKFDDFSDDVLARISQLGVTHVWYTGVIRHATQTDYSSYGIPRQHPEVVKGKAGSPYAICDYYDVDPDLATNVADRMREWEALIQRTHKAGMKVIMDFVPNHVAREYHSICKPQGVKDLGEDDDTHAHFSPLNNFYYCWGNPLDLSAIVDGSADYQEVPAKATGNNQFNCRPGKNDWYETVKLNYGIDYCGGSGVHEHFNPTPDTWLKMVDVMLFWAGKGVDGFRCDMAEMVPTAFWAYATNRVKSRFPHFAFIGEVYNPALYRQYLASGFDYLYDKVGMYDCLRDITCGYRRASDITNQWQRTNDILDHMLYFLENHDEQRVASDFFAGNPWKAIPALMVSCLFQRNPLMIYFGQELGERGMDEEGFSGKDGRTTIFDYWSLDKVARAYYDTGELSSEERNLRNAYQKIMCLARRERAISEGQVFDLMYVNQHIADKQFAFLRKYGMEVLLVVVNFADEAVECDINIPQHAFDFLKLSEGMVYTTDLLTYHPHQTPIHPGKPVTVQVPANGGRVYKWRTKDMEDEYLLNDHNKQEYAPAHTAEHLLNQLMTRLFGCERSNNAHIERKKSKISYVLDHKPSRQEEKQIEVEMNRLIEEDLPVKFEFVDRDHVPENVKLDRLPDDASETIRLVRIGDYDVCPCIGKHVRSTSQIGHFQMLGTNWDEMTHTFRIRFKIVP</sequence>
<dbReference type="SUPFAM" id="SSF51445">
    <property type="entry name" value="(Trans)glycosidases"/>
    <property type="match status" value="1"/>
</dbReference>
<feature type="domain" description="Threonyl/alanyl tRNA synthetase SAD" evidence="4">
    <location>
        <begin position="661"/>
        <end position="705"/>
    </location>
</feature>
<reference evidence="5" key="2">
    <citation type="submission" date="2021-04" db="EMBL/GenBank/DDBJ databases">
        <authorList>
            <person name="Gilroy R."/>
        </authorList>
    </citation>
    <scope>NUCLEOTIDE SEQUENCE</scope>
    <source>
        <strain evidence="5">ChiHecec3B27-8219</strain>
    </source>
</reference>
<dbReference type="InterPro" id="IPR013780">
    <property type="entry name" value="Glyco_hydro_b"/>
</dbReference>
<evidence type="ECO:0000256" key="2">
    <source>
        <dbReference type="ARBA" id="ARBA00022833"/>
    </source>
</evidence>